<evidence type="ECO:0000313" key="3">
    <source>
        <dbReference type="Proteomes" id="UP001157017"/>
    </source>
</evidence>
<reference evidence="3" key="1">
    <citation type="journal article" date="2019" name="Int. J. Syst. Evol. Microbiol.">
        <title>The Global Catalogue of Microorganisms (GCM) 10K type strain sequencing project: providing services to taxonomists for standard genome sequencing and annotation.</title>
        <authorList>
            <consortium name="The Broad Institute Genomics Platform"/>
            <consortium name="The Broad Institute Genome Sequencing Center for Infectious Disease"/>
            <person name="Wu L."/>
            <person name="Ma J."/>
        </authorList>
    </citation>
    <scope>NUCLEOTIDE SEQUENCE [LARGE SCALE GENOMIC DNA]</scope>
    <source>
        <strain evidence="3">NBRC 108730</strain>
    </source>
</reference>
<evidence type="ECO:0000256" key="1">
    <source>
        <dbReference type="SAM" id="MobiDB-lite"/>
    </source>
</evidence>
<dbReference type="Proteomes" id="UP001157017">
    <property type="component" value="Unassembled WGS sequence"/>
</dbReference>
<gene>
    <name evidence="2" type="ORF">GCM10025868_41830</name>
</gene>
<proteinExistence type="predicted"/>
<keyword evidence="3" id="KW-1185">Reference proteome</keyword>
<name>A0ABQ6JL43_9ACTN</name>
<evidence type="ECO:0000313" key="2">
    <source>
        <dbReference type="EMBL" id="GMA88933.1"/>
    </source>
</evidence>
<accession>A0ABQ6JL43</accession>
<organism evidence="2 3">
    <name type="scientific">Angustibacter aerolatus</name>
    <dbReference type="NCBI Taxonomy" id="1162965"/>
    <lineage>
        <taxon>Bacteria</taxon>
        <taxon>Bacillati</taxon>
        <taxon>Actinomycetota</taxon>
        <taxon>Actinomycetes</taxon>
        <taxon>Kineosporiales</taxon>
        <taxon>Kineosporiaceae</taxon>
    </lineage>
</organism>
<protein>
    <submittedName>
        <fullName evidence="2">Uncharacterized protein</fullName>
    </submittedName>
</protein>
<dbReference type="EMBL" id="BSUZ01000001">
    <property type="protein sequence ID" value="GMA88933.1"/>
    <property type="molecule type" value="Genomic_DNA"/>
</dbReference>
<comment type="caution">
    <text evidence="2">The sequence shown here is derived from an EMBL/GenBank/DDBJ whole genome shotgun (WGS) entry which is preliminary data.</text>
</comment>
<feature type="region of interest" description="Disordered" evidence="1">
    <location>
        <begin position="66"/>
        <end position="87"/>
    </location>
</feature>
<sequence length="87" mass="8903">MPDITAQVSRLRRAVPACATIGSPMATDSSALACTGIALLLKGGATARKPPARALASSSASRVVAGRSRFTARRPAQPVVSRTGMRV</sequence>